<evidence type="ECO:0000256" key="6">
    <source>
        <dbReference type="ARBA" id="ARBA00023004"/>
    </source>
</evidence>
<keyword evidence="16" id="KW-1185">Reference proteome</keyword>
<evidence type="ECO:0000313" key="15">
    <source>
        <dbReference type="EMBL" id="RAJ12748.1"/>
    </source>
</evidence>
<evidence type="ECO:0000256" key="5">
    <source>
        <dbReference type="ARBA" id="ARBA00022692"/>
    </source>
</evidence>
<keyword evidence="4" id="KW-0410">Iron transport</keyword>
<evidence type="ECO:0000259" key="14">
    <source>
        <dbReference type="Pfam" id="PF07715"/>
    </source>
</evidence>
<dbReference type="SUPFAM" id="SSF49464">
    <property type="entry name" value="Carboxypeptidase regulatory domain-like"/>
    <property type="match status" value="1"/>
</dbReference>
<evidence type="ECO:0000256" key="11">
    <source>
        <dbReference type="PROSITE-ProRule" id="PRU01360"/>
    </source>
</evidence>
<dbReference type="AlphaFoldDB" id="A0A327R9A6"/>
<dbReference type="PANTHER" id="PTHR32552:SF81">
    <property type="entry name" value="TONB-DEPENDENT OUTER MEMBRANE RECEPTOR"/>
    <property type="match status" value="1"/>
</dbReference>
<dbReference type="Proteomes" id="UP000249696">
    <property type="component" value="Unassembled WGS sequence"/>
</dbReference>
<evidence type="ECO:0000256" key="2">
    <source>
        <dbReference type="ARBA" id="ARBA00022448"/>
    </source>
</evidence>
<keyword evidence="9 11" id="KW-0472">Membrane</keyword>
<evidence type="ECO:0000313" key="16">
    <source>
        <dbReference type="Proteomes" id="UP000249696"/>
    </source>
</evidence>
<keyword evidence="15" id="KW-0675">Receptor</keyword>
<dbReference type="InterPro" id="IPR037066">
    <property type="entry name" value="Plug_dom_sf"/>
</dbReference>
<dbReference type="PANTHER" id="PTHR32552">
    <property type="entry name" value="FERRICHROME IRON RECEPTOR-RELATED"/>
    <property type="match status" value="1"/>
</dbReference>
<keyword evidence="10 11" id="KW-0998">Cell outer membrane</keyword>
<dbReference type="InterPro" id="IPR000531">
    <property type="entry name" value="Beta-barrel_TonB"/>
</dbReference>
<dbReference type="InterPro" id="IPR039426">
    <property type="entry name" value="TonB-dep_rcpt-like"/>
</dbReference>
<evidence type="ECO:0000256" key="12">
    <source>
        <dbReference type="RuleBase" id="RU003357"/>
    </source>
</evidence>
<dbReference type="InterPro" id="IPR008969">
    <property type="entry name" value="CarboxyPept-like_regulatory"/>
</dbReference>
<evidence type="ECO:0000256" key="4">
    <source>
        <dbReference type="ARBA" id="ARBA00022496"/>
    </source>
</evidence>
<keyword evidence="2 11" id="KW-0813">Transport</keyword>
<evidence type="ECO:0000256" key="8">
    <source>
        <dbReference type="ARBA" id="ARBA00023077"/>
    </source>
</evidence>
<evidence type="ECO:0000259" key="13">
    <source>
        <dbReference type="Pfam" id="PF00593"/>
    </source>
</evidence>
<keyword evidence="8 12" id="KW-0798">TonB box</keyword>
<feature type="domain" description="TonB-dependent receptor-like beta-barrel" evidence="13">
    <location>
        <begin position="314"/>
        <end position="721"/>
    </location>
</feature>
<dbReference type="GO" id="GO:0006826">
    <property type="term" value="P:iron ion transport"/>
    <property type="evidence" value="ECO:0007669"/>
    <property type="project" value="UniProtKB-KW"/>
</dbReference>
<accession>A0A327R9A6</accession>
<dbReference type="EMBL" id="QLLN01000003">
    <property type="protein sequence ID" value="RAJ12748.1"/>
    <property type="molecule type" value="Genomic_DNA"/>
</dbReference>
<comment type="subcellular location">
    <subcellularLocation>
        <location evidence="1 11">Cell outer membrane</location>
        <topology evidence="1 11">Multi-pass membrane protein</topology>
    </subcellularLocation>
</comment>
<dbReference type="PROSITE" id="PS52016">
    <property type="entry name" value="TONB_DEPENDENT_REC_3"/>
    <property type="match status" value="1"/>
</dbReference>
<keyword evidence="7" id="KW-0406">Ion transport</keyword>
<feature type="domain" description="TonB-dependent receptor plug" evidence="14">
    <location>
        <begin position="138"/>
        <end position="241"/>
    </location>
</feature>
<dbReference type="InterPro" id="IPR036942">
    <property type="entry name" value="Beta-barrel_TonB_sf"/>
</dbReference>
<evidence type="ECO:0000256" key="10">
    <source>
        <dbReference type="ARBA" id="ARBA00023237"/>
    </source>
</evidence>
<name>A0A327R9A6_9FLAO</name>
<comment type="caution">
    <text evidence="15">The sequence shown here is derived from an EMBL/GenBank/DDBJ whole genome shotgun (WGS) entry which is preliminary data.</text>
</comment>
<dbReference type="Pfam" id="PF00593">
    <property type="entry name" value="TonB_dep_Rec_b-barrel"/>
    <property type="match status" value="1"/>
</dbReference>
<dbReference type="Pfam" id="PF13715">
    <property type="entry name" value="CarbopepD_reg_2"/>
    <property type="match status" value="1"/>
</dbReference>
<dbReference type="GO" id="GO:0009279">
    <property type="term" value="C:cell outer membrane"/>
    <property type="evidence" value="ECO:0007669"/>
    <property type="project" value="UniProtKB-SubCell"/>
</dbReference>
<keyword evidence="5 11" id="KW-0812">Transmembrane</keyword>
<protein>
    <submittedName>
        <fullName evidence="15">Outer membrane receptor for Fe3+-dicitrate</fullName>
    </submittedName>
</protein>
<reference evidence="15 16" key="1">
    <citation type="submission" date="2018-06" db="EMBL/GenBank/DDBJ databases">
        <title>Genomic Encyclopedia of Archaeal and Bacterial Type Strains, Phase II (KMG-II): from individual species to whole genera.</title>
        <authorList>
            <person name="Goeker M."/>
        </authorList>
    </citation>
    <scope>NUCLEOTIDE SEQUENCE [LARGE SCALE GENOMIC DNA]</scope>
    <source>
        <strain evidence="15 16">DSM 23522</strain>
    </source>
</reference>
<evidence type="ECO:0000256" key="9">
    <source>
        <dbReference type="ARBA" id="ARBA00023136"/>
    </source>
</evidence>
<evidence type="ECO:0000256" key="7">
    <source>
        <dbReference type="ARBA" id="ARBA00023065"/>
    </source>
</evidence>
<dbReference type="Gene3D" id="2.170.130.10">
    <property type="entry name" value="TonB-dependent receptor, plug domain"/>
    <property type="match status" value="1"/>
</dbReference>
<evidence type="ECO:0000256" key="1">
    <source>
        <dbReference type="ARBA" id="ARBA00004571"/>
    </source>
</evidence>
<comment type="similarity">
    <text evidence="11 12">Belongs to the TonB-dependent receptor family.</text>
</comment>
<dbReference type="Gene3D" id="2.40.170.20">
    <property type="entry name" value="TonB-dependent receptor, beta-barrel domain"/>
    <property type="match status" value="1"/>
</dbReference>
<keyword evidence="6" id="KW-0408">Iron</keyword>
<dbReference type="Pfam" id="PF07715">
    <property type="entry name" value="Plug"/>
    <property type="match status" value="1"/>
</dbReference>
<sequence length="765" mass="85954">MDRYAQNIYIKDSTKLFGIKINTMIKNTFGLLILLLSGTLNAHTISGTITNQDYTPLSGVGVYNKNTGHYTYSNNSGAFSLANVSINDRIYFYSLGFKNKELLITENQLDTTLEIVLEEAAVSLDQVVLVSNINAMSSFVNVDVKSDPVKSSQEILRKVPGLIIGQHAGGGKAEQIFLRGFDIDHGTDVAINVDGLPVNMVSHAHGQGYADMHFIIPETMDKIDFGKGPYYADKGNFNTAGYVDLTTKKKLDKNVVSMEVGKYNTLRGLGMLKLLESDDDNAYIASEYLISDGVFESPQNFNRINIMGRYNHKDDAGNEVNLTASHFQSKWDASGQIPQRAVDNGNIGRFGAIDDTEGGNTSRTNLLLNHDKQLDQHSRFKSKFFISKYDFELYSNFTFFLEDPINGDQIKQKENRTLIGGETSYDRTIHLENNSQFRFNTGLGFRYDDINEVELSHTMNRKTTLEQLTLGNIDELNAHGFFNINYKINRWNINPGVRLDYLKFDYENLLTTAYDQKSQNKLVVSPKLNAIYQASKDLQLYAKTGIGFHSNDTRVVTANNGERTLPLAFGADIGTIYKPKNRLVLNMALWHLFLEQEFVYVGDAGIVEPSGKTKRFGVDLGARYQLTDWLYAYGDVNYTYARSADDPSGEDYIPLAPDLTSSGGLTFKGLKNFSGGVNYRFIKDRPANEDNSIIAEGYFVTDFNLNYSWKNWSFGLIVDNLFDTEWNETQFATTSRLFNEAEAVEEIHFTPGTPFLARGKVTVSF</sequence>
<dbReference type="SUPFAM" id="SSF56935">
    <property type="entry name" value="Porins"/>
    <property type="match status" value="1"/>
</dbReference>
<dbReference type="InterPro" id="IPR012910">
    <property type="entry name" value="Plug_dom"/>
</dbReference>
<evidence type="ECO:0000256" key="3">
    <source>
        <dbReference type="ARBA" id="ARBA00022452"/>
    </source>
</evidence>
<organism evidence="15 16">
    <name type="scientific">Arenibacter echinorum</name>
    <dbReference type="NCBI Taxonomy" id="440515"/>
    <lineage>
        <taxon>Bacteria</taxon>
        <taxon>Pseudomonadati</taxon>
        <taxon>Bacteroidota</taxon>
        <taxon>Flavobacteriia</taxon>
        <taxon>Flavobacteriales</taxon>
        <taxon>Flavobacteriaceae</taxon>
        <taxon>Arenibacter</taxon>
    </lineage>
</organism>
<gene>
    <name evidence="15" type="ORF">LV92_01984</name>
</gene>
<keyword evidence="3 11" id="KW-1134">Transmembrane beta strand</keyword>
<proteinExistence type="inferred from homology"/>